<name>A0A9X4H5N4_9FIRM</name>
<dbReference type="RefSeq" id="WP_338091204.1">
    <property type="nucleotide sequence ID" value="NZ_JAKOAV010000016.1"/>
</dbReference>
<evidence type="ECO:0000259" key="5">
    <source>
        <dbReference type="Pfam" id="PF08241"/>
    </source>
</evidence>
<proteinExistence type="predicted"/>
<keyword evidence="7" id="KW-1185">Reference proteome</keyword>
<dbReference type="EMBL" id="JAKOAV010000016">
    <property type="protein sequence ID" value="MDF9408597.1"/>
    <property type="molecule type" value="Genomic_DNA"/>
</dbReference>
<comment type="pathway">
    <text evidence="4">Phospholipid metabolism.</text>
</comment>
<dbReference type="GO" id="GO:0008757">
    <property type="term" value="F:S-adenosylmethionine-dependent methyltransferase activity"/>
    <property type="evidence" value="ECO:0007669"/>
    <property type="project" value="InterPro"/>
</dbReference>
<accession>A0A9X4H5N4</accession>
<dbReference type="Gene3D" id="3.40.50.150">
    <property type="entry name" value="Vaccinia Virus protein VP39"/>
    <property type="match status" value="1"/>
</dbReference>
<keyword evidence="3" id="KW-0808">Transferase</keyword>
<comment type="pathway">
    <text evidence="1">Lipid metabolism.</text>
</comment>
<dbReference type="InterPro" id="IPR013216">
    <property type="entry name" value="Methyltransf_11"/>
</dbReference>
<evidence type="ECO:0000256" key="2">
    <source>
        <dbReference type="ARBA" id="ARBA00022603"/>
    </source>
</evidence>
<evidence type="ECO:0000256" key="1">
    <source>
        <dbReference type="ARBA" id="ARBA00005189"/>
    </source>
</evidence>
<evidence type="ECO:0000313" key="6">
    <source>
        <dbReference type="EMBL" id="MDF9408597.1"/>
    </source>
</evidence>
<dbReference type="PANTHER" id="PTHR44307:SF2">
    <property type="entry name" value="PHOSPHOETHANOLAMINE METHYLTRANSFERASE ISOFORM X1"/>
    <property type="match status" value="1"/>
</dbReference>
<dbReference type="InterPro" id="IPR029063">
    <property type="entry name" value="SAM-dependent_MTases_sf"/>
</dbReference>
<organism evidence="6 7">
    <name type="scientific">Pelotomaculum isophthalicicum JI</name>
    <dbReference type="NCBI Taxonomy" id="947010"/>
    <lineage>
        <taxon>Bacteria</taxon>
        <taxon>Bacillati</taxon>
        <taxon>Bacillota</taxon>
        <taxon>Clostridia</taxon>
        <taxon>Eubacteriales</taxon>
        <taxon>Desulfotomaculaceae</taxon>
        <taxon>Pelotomaculum</taxon>
    </lineage>
</organism>
<dbReference type="GO" id="GO:0032259">
    <property type="term" value="P:methylation"/>
    <property type="evidence" value="ECO:0007669"/>
    <property type="project" value="UniProtKB-KW"/>
</dbReference>
<evidence type="ECO:0000256" key="4">
    <source>
        <dbReference type="ARBA" id="ARBA00025707"/>
    </source>
</evidence>
<keyword evidence="2 6" id="KW-0489">Methyltransferase</keyword>
<dbReference type="AlphaFoldDB" id="A0A9X4H5N4"/>
<comment type="caution">
    <text evidence="6">The sequence shown here is derived from an EMBL/GenBank/DDBJ whole genome shotgun (WGS) entry which is preliminary data.</text>
</comment>
<dbReference type="CDD" id="cd02440">
    <property type="entry name" value="AdoMet_MTases"/>
    <property type="match status" value="1"/>
</dbReference>
<dbReference type="SUPFAM" id="SSF53335">
    <property type="entry name" value="S-adenosyl-L-methionine-dependent methyltransferases"/>
    <property type="match status" value="1"/>
</dbReference>
<protein>
    <submittedName>
        <fullName evidence="6">Class I SAM-dependent methyltransferase</fullName>
    </submittedName>
</protein>
<dbReference type="Pfam" id="PF08241">
    <property type="entry name" value="Methyltransf_11"/>
    <property type="match status" value="1"/>
</dbReference>
<reference evidence="6" key="1">
    <citation type="submission" date="2022-02" db="EMBL/GenBank/DDBJ databases">
        <authorList>
            <person name="Leng L."/>
        </authorList>
    </citation>
    <scope>NUCLEOTIDE SEQUENCE</scope>
    <source>
        <strain evidence="6">JI</strain>
    </source>
</reference>
<gene>
    <name evidence="6" type="ORF">L7E55_09555</name>
</gene>
<sequence>MTTYLDAVTSLGKGSLHPGGFFHTLNVLRQIDLSDEDIVLDIGCGTGRTACHIAKNSGAFVFALDNSEEMLQKATYRASQEGVQVQYVLCDAGDTPFRNKVIDLILVESVLIFLPAISILRECNRILKKNGILICVEMCASKSLPKIAREQIQAACNLPHIPSFEEWLILFQNTGFAPVKVQRNNFPGLLDNIKNILYPDPYQVVSRGTGSSREVNNVMQKYMQLIQIYKKYLGYGTFLMKKL</sequence>
<evidence type="ECO:0000313" key="7">
    <source>
        <dbReference type="Proteomes" id="UP001154312"/>
    </source>
</evidence>
<evidence type="ECO:0000256" key="3">
    <source>
        <dbReference type="ARBA" id="ARBA00022679"/>
    </source>
</evidence>
<feature type="domain" description="Methyltransferase type 11" evidence="5">
    <location>
        <begin position="40"/>
        <end position="135"/>
    </location>
</feature>
<dbReference type="Proteomes" id="UP001154312">
    <property type="component" value="Unassembled WGS sequence"/>
</dbReference>
<dbReference type="PANTHER" id="PTHR44307">
    <property type="entry name" value="PHOSPHOETHANOLAMINE METHYLTRANSFERASE"/>
    <property type="match status" value="1"/>
</dbReference>